<feature type="transmembrane region" description="Helical" evidence="12">
    <location>
        <begin position="33"/>
        <end position="56"/>
    </location>
</feature>
<dbReference type="RefSeq" id="XP_018013765.1">
    <property type="nucleotide sequence ID" value="XM_018158276.2"/>
</dbReference>
<keyword evidence="12" id="KW-0472">Membrane</keyword>
<keyword evidence="13" id="KW-1185">Reference proteome</keyword>
<dbReference type="PANTHER" id="PTHR22752:SF10">
    <property type="entry name" value="G-PROTEIN COUPLED RECEPTOR 161"/>
    <property type="match status" value="1"/>
</dbReference>
<dbReference type="GO" id="GO:0004930">
    <property type="term" value="F:G protein-coupled receptor activity"/>
    <property type="evidence" value="ECO:0007669"/>
    <property type="project" value="UniProtKB-KW"/>
</dbReference>
<keyword evidence="12" id="KW-0812">Transmembrane</keyword>
<keyword evidence="12" id="KW-1133">Transmembrane helix</keyword>
<evidence type="ECO:0000256" key="2">
    <source>
        <dbReference type="ARBA" id="ARBA00004651"/>
    </source>
</evidence>
<keyword evidence="3" id="KW-0217">Developmental protein</keyword>
<keyword evidence="9" id="KW-0807">Transducer</keyword>
<dbReference type="PANTHER" id="PTHR22752">
    <property type="entry name" value="G PROTEIN-COUPLED RECEPTOR"/>
    <property type="match status" value="1"/>
</dbReference>
<reference evidence="14" key="1">
    <citation type="submission" date="2025-08" db="UniProtKB">
        <authorList>
            <consortium name="RefSeq"/>
        </authorList>
    </citation>
    <scope>IDENTIFICATION</scope>
    <source>
        <tissue evidence="14">Whole organism</tissue>
    </source>
</reference>
<keyword evidence="8" id="KW-0325">Glycoprotein</keyword>
<keyword evidence="5" id="KW-0297">G-protein coupled receptor</keyword>
<evidence type="ECO:0000256" key="3">
    <source>
        <dbReference type="ARBA" id="ARBA00022473"/>
    </source>
</evidence>
<dbReference type="AlphaFoldDB" id="A0A8B7NJD7"/>
<dbReference type="OrthoDB" id="6363855at2759"/>
<evidence type="ECO:0000256" key="7">
    <source>
        <dbReference type="ARBA" id="ARBA00023170"/>
    </source>
</evidence>
<evidence type="ECO:0000256" key="9">
    <source>
        <dbReference type="ARBA" id="ARBA00023224"/>
    </source>
</evidence>
<feature type="region of interest" description="Disordered" evidence="11">
    <location>
        <begin position="111"/>
        <end position="144"/>
    </location>
</feature>
<dbReference type="Gene3D" id="1.20.1070.10">
    <property type="entry name" value="Rhodopsin 7-helix transmembrane proteins"/>
    <property type="match status" value="1"/>
</dbReference>
<keyword evidence="6" id="KW-1015">Disulfide bond</keyword>
<dbReference type="KEGG" id="hazt:108670783"/>
<protein>
    <submittedName>
        <fullName evidence="14">Uncharacterized protein LOC108670783</fullName>
    </submittedName>
</protein>
<feature type="compositionally biased region" description="Polar residues" evidence="11">
    <location>
        <begin position="130"/>
        <end position="144"/>
    </location>
</feature>
<keyword evidence="4" id="KW-1003">Cell membrane</keyword>
<accession>A0A8B7NJD7</accession>
<evidence type="ECO:0000256" key="12">
    <source>
        <dbReference type="SAM" id="Phobius"/>
    </source>
</evidence>
<evidence type="ECO:0000256" key="11">
    <source>
        <dbReference type="SAM" id="MobiDB-lite"/>
    </source>
</evidence>
<evidence type="ECO:0000256" key="10">
    <source>
        <dbReference type="ARBA" id="ARBA00023273"/>
    </source>
</evidence>
<keyword evidence="10" id="KW-0966">Cell projection</keyword>
<evidence type="ECO:0000256" key="1">
    <source>
        <dbReference type="ARBA" id="ARBA00004309"/>
    </source>
</evidence>
<evidence type="ECO:0000256" key="4">
    <source>
        <dbReference type="ARBA" id="ARBA00022475"/>
    </source>
</evidence>
<keyword evidence="7" id="KW-0675">Receptor</keyword>
<dbReference type="SUPFAM" id="SSF81321">
    <property type="entry name" value="Family A G protein-coupled receptor-like"/>
    <property type="match status" value="1"/>
</dbReference>
<evidence type="ECO:0000256" key="6">
    <source>
        <dbReference type="ARBA" id="ARBA00023157"/>
    </source>
</evidence>
<evidence type="ECO:0000313" key="13">
    <source>
        <dbReference type="Proteomes" id="UP000694843"/>
    </source>
</evidence>
<feature type="compositionally biased region" description="Basic and acidic residues" evidence="11">
    <location>
        <begin position="116"/>
        <end position="128"/>
    </location>
</feature>
<gene>
    <name evidence="14" type="primary">LOC108670783</name>
</gene>
<proteinExistence type="predicted"/>
<dbReference type="GeneID" id="108670783"/>
<dbReference type="Proteomes" id="UP000694843">
    <property type="component" value="Unplaced"/>
</dbReference>
<comment type="subcellular location">
    <subcellularLocation>
        <location evidence="2">Cell membrane</location>
        <topology evidence="2">Multi-pass membrane protein</topology>
    </subcellularLocation>
    <subcellularLocation>
        <location evidence="1">Cell projection</location>
        <location evidence="1">Cilium membrane</location>
    </subcellularLocation>
</comment>
<organism evidence="13 14">
    <name type="scientific">Hyalella azteca</name>
    <name type="common">Amphipod</name>
    <dbReference type="NCBI Taxonomy" id="294128"/>
    <lineage>
        <taxon>Eukaryota</taxon>
        <taxon>Metazoa</taxon>
        <taxon>Ecdysozoa</taxon>
        <taxon>Arthropoda</taxon>
        <taxon>Crustacea</taxon>
        <taxon>Multicrustacea</taxon>
        <taxon>Malacostraca</taxon>
        <taxon>Eumalacostraca</taxon>
        <taxon>Peracarida</taxon>
        <taxon>Amphipoda</taxon>
        <taxon>Senticaudata</taxon>
        <taxon>Talitrida</taxon>
        <taxon>Talitroidea</taxon>
        <taxon>Hyalellidae</taxon>
        <taxon>Hyalella</taxon>
    </lineage>
</organism>
<evidence type="ECO:0000256" key="5">
    <source>
        <dbReference type="ARBA" id="ARBA00023040"/>
    </source>
</evidence>
<dbReference type="GO" id="GO:0060170">
    <property type="term" value="C:ciliary membrane"/>
    <property type="evidence" value="ECO:0007669"/>
    <property type="project" value="UniProtKB-SubCell"/>
</dbReference>
<evidence type="ECO:0000256" key="8">
    <source>
        <dbReference type="ARBA" id="ARBA00023180"/>
    </source>
</evidence>
<name>A0A8B7NJD7_HYAAZ</name>
<sequence length="412" mass="45069">MLVAFLPFLGWARYSYRSDWCSCGVVWRSSFSYAATWLLLVVLLPLTVTTSCYVRLLRVARNKCRKVNVGTMLGEGQTANAPNAVVSSDLKKTSSSVSLALETLKKLSPNVTQTKLSERRQPSDEGIHSGDSSPLSMTRKSSVTSQDWQLRRSYSNFSQLTPYSRTYVQSSKNDKASGSAEGIFRSCTSQILPYSSLMKNTSLSLHYSPKDHPTEAAVHRGSFYRPKSLHLEHKSDDDMNDSLSSSKKHCSTGELKQIDSNFLHPHMNNSGPIRACDGGSNNAAAFHSKINSQSSNDIVFCSSQLPVCKSLSSGSATSSGLESSKPEHKSQLRKPAADAAFMKSLIENNVPAGVPCTQLTTCMYPGDLPPRRLPKSGSDCTLVIPASHRKYYKMTGPSVRRSCSDAQAVKKV</sequence>
<evidence type="ECO:0000313" key="14">
    <source>
        <dbReference type="RefSeq" id="XP_018013765.1"/>
    </source>
</evidence>